<evidence type="ECO:0000313" key="2">
    <source>
        <dbReference type="EMBL" id="KAJ8876638.1"/>
    </source>
</evidence>
<organism evidence="2 3">
    <name type="scientific">Dryococelus australis</name>
    <dbReference type="NCBI Taxonomy" id="614101"/>
    <lineage>
        <taxon>Eukaryota</taxon>
        <taxon>Metazoa</taxon>
        <taxon>Ecdysozoa</taxon>
        <taxon>Arthropoda</taxon>
        <taxon>Hexapoda</taxon>
        <taxon>Insecta</taxon>
        <taxon>Pterygota</taxon>
        <taxon>Neoptera</taxon>
        <taxon>Polyneoptera</taxon>
        <taxon>Phasmatodea</taxon>
        <taxon>Verophasmatodea</taxon>
        <taxon>Anareolatae</taxon>
        <taxon>Phasmatidae</taxon>
        <taxon>Eurycanthinae</taxon>
        <taxon>Dryococelus</taxon>
    </lineage>
</organism>
<name>A0ABQ9GXA7_9NEOP</name>
<protein>
    <recommendedName>
        <fullName evidence="4">Transposase</fullName>
    </recommendedName>
</protein>
<evidence type="ECO:0008006" key="4">
    <source>
        <dbReference type="Google" id="ProtNLM"/>
    </source>
</evidence>
<accession>A0ABQ9GXA7</accession>
<dbReference type="EMBL" id="JARBHB010000008">
    <property type="protein sequence ID" value="KAJ8876638.1"/>
    <property type="molecule type" value="Genomic_DNA"/>
</dbReference>
<feature type="region of interest" description="Disordered" evidence="1">
    <location>
        <begin position="1"/>
        <end position="29"/>
    </location>
</feature>
<keyword evidence="3" id="KW-1185">Reference proteome</keyword>
<proteinExistence type="predicted"/>
<gene>
    <name evidence="2" type="ORF">PR048_021083</name>
</gene>
<dbReference type="Proteomes" id="UP001159363">
    <property type="component" value="Chromosome 7"/>
</dbReference>
<sequence>MGYGRRDAAGAGMKGWGKTGDPQENVQTNGIVRHDSHLRKSTGRGLNRIALVEGKHANHSTTMAPISVKLLPEMLKRGPFTVGMDEVCVPALTSWSVSITFRNRRFCELVPLHSFSLSTP</sequence>
<comment type="caution">
    <text evidence="2">The sequence shown here is derived from an EMBL/GenBank/DDBJ whole genome shotgun (WGS) entry which is preliminary data.</text>
</comment>
<evidence type="ECO:0000313" key="3">
    <source>
        <dbReference type="Proteomes" id="UP001159363"/>
    </source>
</evidence>
<evidence type="ECO:0000256" key="1">
    <source>
        <dbReference type="SAM" id="MobiDB-lite"/>
    </source>
</evidence>
<reference evidence="2 3" key="1">
    <citation type="submission" date="2023-02" db="EMBL/GenBank/DDBJ databases">
        <title>LHISI_Scaffold_Assembly.</title>
        <authorList>
            <person name="Stuart O.P."/>
            <person name="Cleave R."/>
            <person name="Magrath M.J.L."/>
            <person name="Mikheyev A.S."/>
        </authorList>
    </citation>
    <scope>NUCLEOTIDE SEQUENCE [LARGE SCALE GENOMIC DNA]</scope>
    <source>
        <strain evidence="2">Daus_M_001</strain>
        <tissue evidence="2">Leg muscle</tissue>
    </source>
</reference>